<name>A0A2P2LX23_RHIMU</name>
<dbReference type="AlphaFoldDB" id="A0A2P2LX23"/>
<proteinExistence type="predicted"/>
<sequence>MLYQSPGMICCNGILFLFRSYFLVIRGGGRSI</sequence>
<evidence type="ECO:0000313" key="1">
    <source>
        <dbReference type="EMBL" id="MBX22517.1"/>
    </source>
</evidence>
<accession>A0A2P2LX23</accession>
<organism evidence="1">
    <name type="scientific">Rhizophora mucronata</name>
    <name type="common">Asiatic mangrove</name>
    <dbReference type="NCBI Taxonomy" id="61149"/>
    <lineage>
        <taxon>Eukaryota</taxon>
        <taxon>Viridiplantae</taxon>
        <taxon>Streptophyta</taxon>
        <taxon>Embryophyta</taxon>
        <taxon>Tracheophyta</taxon>
        <taxon>Spermatophyta</taxon>
        <taxon>Magnoliopsida</taxon>
        <taxon>eudicotyledons</taxon>
        <taxon>Gunneridae</taxon>
        <taxon>Pentapetalae</taxon>
        <taxon>rosids</taxon>
        <taxon>fabids</taxon>
        <taxon>Malpighiales</taxon>
        <taxon>Rhizophoraceae</taxon>
        <taxon>Rhizophora</taxon>
    </lineage>
</organism>
<protein>
    <submittedName>
        <fullName evidence="1">Uncharacterized protein</fullName>
    </submittedName>
</protein>
<dbReference type="EMBL" id="GGEC01042033">
    <property type="protein sequence ID" value="MBX22517.1"/>
    <property type="molecule type" value="Transcribed_RNA"/>
</dbReference>
<reference evidence="1" key="1">
    <citation type="submission" date="2018-02" db="EMBL/GenBank/DDBJ databases">
        <title>Rhizophora mucronata_Transcriptome.</title>
        <authorList>
            <person name="Meera S.P."/>
            <person name="Sreeshan A."/>
            <person name="Augustine A."/>
        </authorList>
    </citation>
    <scope>NUCLEOTIDE SEQUENCE</scope>
    <source>
        <tissue evidence="1">Leaf</tissue>
    </source>
</reference>